<dbReference type="EnsemblProtists" id="PYU1_T001607">
    <property type="protein sequence ID" value="PYU1_T001607"/>
    <property type="gene ID" value="PYU1_G001607"/>
</dbReference>
<protein>
    <submittedName>
        <fullName evidence="2">Uncharacterized protein</fullName>
    </submittedName>
</protein>
<dbReference type="STRING" id="431595.K3W9G6"/>
<reference evidence="2" key="3">
    <citation type="submission" date="2015-02" db="UniProtKB">
        <authorList>
            <consortium name="EnsemblProtists"/>
        </authorList>
    </citation>
    <scope>IDENTIFICATION</scope>
    <source>
        <strain evidence="2">DAOM BR144</strain>
    </source>
</reference>
<name>K3W9G6_GLOUD</name>
<reference evidence="3" key="2">
    <citation type="submission" date="2010-04" db="EMBL/GenBank/DDBJ databases">
        <authorList>
            <person name="Buell R."/>
            <person name="Hamilton J."/>
            <person name="Hostetler J."/>
        </authorList>
    </citation>
    <scope>NUCLEOTIDE SEQUENCE [LARGE SCALE GENOMIC DNA]</scope>
    <source>
        <strain evidence="3">DAOM:BR144</strain>
    </source>
</reference>
<dbReference type="InParanoid" id="K3W9G6"/>
<evidence type="ECO:0000313" key="2">
    <source>
        <dbReference type="EnsemblProtists" id="PYU1_T001607"/>
    </source>
</evidence>
<feature type="compositionally biased region" description="Basic and acidic residues" evidence="1">
    <location>
        <begin position="76"/>
        <end position="101"/>
    </location>
</feature>
<dbReference type="VEuPathDB" id="FungiDB:PYU1_G001607"/>
<keyword evidence="3" id="KW-1185">Reference proteome</keyword>
<sequence length="174" mass="19028">QDNFPCGAAYRAIRSPRTNSLSDLKKLQFAGSSSSLDSDASGSESSLTDELNNQVISVATPPPVAASAPLTTSEQDLAKRAQRRVIDHKRSELEKKQELEKTRLKKMESEKLQKEKANLLKHRRRAEIYALNAIMKQIQQTKIASFLASQKQLEAKGAGCSSGVEAPLPHSIGV</sequence>
<feature type="region of interest" description="Disordered" evidence="1">
    <location>
        <begin position="30"/>
        <end position="101"/>
    </location>
</feature>
<organism evidence="2 3">
    <name type="scientific">Globisporangium ultimum (strain ATCC 200006 / CBS 805.95 / DAOM BR144)</name>
    <name type="common">Pythium ultimum</name>
    <dbReference type="NCBI Taxonomy" id="431595"/>
    <lineage>
        <taxon>Eukaryota</taxon>
        <taxon>Sar</taxon>
        <taxon>Stramenopiles</taxon>
        <taxon>Oomycota</taxon>
        <taxon>Peronosporomycetes</taxon>
        <taxon>Pythiales</taxon>
        <taxon>Pythiaceae</taxon>
        <taxon>Globisporangium</taxon>
    </lineage>
</organism>
<dbReference type="Proteomes" id="UP000019132">
    <property type="component" value="Unassembled WGS sequence"/>
</dbReference>
<dbReference type="eggNOG" id="ENOG502SDR7">
    <property type="taxonomic scope" value="Eukaryota"/>
</dbReference>
<evidence type="ECO:0000256" key="1">
    <source>
        <dbReference type="SAM" id="MobiDB-lite"/>
    </source>
</evidence>
<evidence type="ECO:0000313" key="3">
    <source>
        <dbReference type="Proteomes" id="UP000019132"/>
    </source>
</evidence>
<proteinExistence type="predicted"/>
<reference evidence="3" key="1">
    <citation type="journal article" date="2010" name="Genome Biol.">
        <title>Genome sequence of the necrotrophic plant pathogen Pythium ultimum reveals original pathogenicity mechanisms and effector repertoire.</title>
        <authorList>
            <person name="Levesque C.A."/>
            <person name="Brouwer H."/>
            <person name="Cano L."/>
            <person name="Hamilton J.P."/>
            <person name="Holt C."/>
            <person name="Huitema E."/>
            <person name="Raffaele S."/>
            <person name="Robideau G.P."/>
            <person name="Thines M."/>
            <person name="Win J."/>
            <person name="Zerillo M.M."/>
            <person name="Beakes G.W."/>
            <person name="Boore J.L."/>
            <person name="Busam D."/>
            <person name="Dumas B."/>
            <person name="Ferriera S."/>
            <person name="Fuerstenberg S.I."/>
            <person name="Gachon C.M."/>
            <person name="Gaulin E."/>
            <person name="Govers F."/>
            <person name="Grenville-Briggs L."/>
            <person name="Horner N."/>
            <person name="Hostetler J."/>
            <person name="Jiang R.H."/>
            <person name="Johnson J."/>
            <person name="Krajaejun T."/>
            <person name="Lin H."/>
            <person name="Meijer H.J."/>
            <person name="Moore B."/>
            <person name="Morris P."/>
            <person name="Phuntmart V."/>
            <person name="Puiu D."/>
            <person name="Shetty J."/>
            <person name="Stajich J.E."/>
            <person name="Tripathy S."/>
            <person name="Wawra S."/>
            <person name="van West P."/>
            <person name="Whitty B.R."/>
            <person name="Coutinho P.M."/>
            <person name="Henrissat B."/>
            <person name="Martin F."/>
            <person name="Thomas P.D."/>
            <person name="Tyler B.M."/>
            <person name="De Vries R.P."/>
            <person name="Kamoun S."/>
            <person name="Yandell M."/>
            <person name="Tisserat N."/>
            <person name="Buell C.R."/>
        </authorList>
    </citation>
    <scope>NUCLEOTIDE SEQUENCE</scope>
    <source>
        <strain evidence="3">DAOM:BR144</strain>
    </source>
</reference>
<dbReference type="AlphaFoldDB" id="K3W9G6"/>
<accession>K3W9G6</accession>
<feature type="compositionally biased region" description="Low complexity" evidence="1">
    <location>
        <begin position="30"/>
        <end position="46"/>
    </location>
</feature>
<dbReference type="EMBL" id="GL376626">
    <property type="status" value="NOT_ANNOTATED_CDS"/>
    <property type="molecule type" value="Genomic_DNA"/>
</dbReference>
<feature type="compositionally biased region" description="Low complexity" evidence="1">
    <location>
        <begin position="55"/>
        <end position="73"/>
    </location>
</feature>
<dbReference type="HOGENOM" id="CLU_106949_0_0_1"/>